<sequence>MRDNLSKQDKEILKLSKLCQHWANHNESHKDNFLKWRNIAEEKGLKSVVKNLDSAIEMMDKCNEYLLSTSKDLEDNQG</sequence>
<proteinExistence type="predicted"/>
<accession>A0A0F9QQQ5</accession>
<gene>
    <name evidence="2" type="ORF">LCGC14_0985420</name>
</gene>
<organism evidence="2">
    <name type="scientific">marine sediment metagenome</name>
    <dbReference type="NCBI Taxonomy" id="412755"/>
    <lineage>
        <taxon>unclassified sequences</taxon>
        <taxon>metagenomes</taxon>
        <taxon>ecological metagenomes</taxon>
    </lineage>
</organism>
<reference evidence="2" key="1">
    <citation type="journal article" date="2015" name="Nature">
        <title>Complex archaea that bridge the gap between prokaryotes and eukaryotes.</title>
        <authorList>
            <person name="Spang A."/>
            <person name="Saw J.H."/>
            <person name="Jorgensen S.L."/>
            <person name="Zaremba-Niedzwiedzka K."/>
            <person name="Martijn J."/>
            <person name="Lind A.E."/>
            <person name="van Eijk R."/>
            <person name="Schleper C."/>
            <person name="Guy L."/>
            <person name="Ettema T.J."/>
        </authorList>
    </citation>
    <scope>NUCLEOTIDE SEQUENCE</scope>
</reference>
<protein>
    <recommendedName>
        <fullName evidence="1">DUF8180 domain-containing protein</fullName>
    </recommendedName>
</protein>
<dbReference type="Pfam" id="PF26551">
    <property type="entry name" value="DUF8180"/>
    <property type="match status" value="1"/>
</dbReference>
<evidence type="ECO:0000313" key="2">
    <source>
        <dbReference type="EMBL" id="KKN15496.1"/>
    </source>
</evidence>
<name>A0A0F9QQQ5_9ZZZZ</name>
<evidence type="ECO:0000259" key="1">
    <source>
        <dbReference type="Pfam" id="PF26551"/>
    </source>
</evidence>
<comment type="caution">
    <text evidence="2">The sequence shown here is derived from an EMBL/GenBank/DDBJ whole genome shotgun (WGS) entry which is preliminary data.</text>
</comment>
<dbReference type="AlphaFoldDB" id="A0A0F9QQQ5"/>
<dbReference type="EMBL" id="LAZR01003706">
    <property type="protein sequence ID" value="KKN15496.1"/>
    <property type="molecule type" value="Genomic_DNA"/>
</dbReference>
<dbReference type="InterPro" id="IPR058493">
    <property type="entry name" value="DUF8180"/>
</dbReference>
<feature type="domain" description="DUF8180" evidence="1">
    <location>
        <begin position="16"/>
        <end position="69"/>
    </location>
</feature>